<dbReference type="InterPro" id="IPR026057">
    <property type="entry name" value="TBL_C"/>
</dbReference>
<feature type="domain" description="Trichome birefringence-like C-terminal" evidence="8">
    <location>
        <begin position="327"/>
        <end position="480"/>
    </location>
</feature>
<dbReference type="EMBL" id="QGNW01000004">
    <property type="protein sequence ID" value="RVX21716.1"/>
    <property type="molecule type" value="Genomic_DNA"/>
</dbReference>
<dbReference type="PANTHER" id="PTHR32285">
    <property type="entry name" value="PROTEIN TRICHOME BIREFRINGENCE-LIKE 9-RELATED"/>
    <property type="match status" value="1"/>
</dbReference>
<evidence type="ECO:0000256" key="1">
    <source>
        <dbReference type="ARBA" id="ARBA00004167"/>
    </source>
</evidence>
<dbReference type="Pfam" id="PF14416">
    <property type="entry name" value="PMR5N"/>
    <property type="match status" value="1"/>
</dbReference>
<comment type="similarity">
    <text evidence="2">Belongs to the PC-esterase family. TBL subfamily.</text>
</comment>
<evidence type="ECO:0000256" key="6">
    <source>
        <dbReference type="ARBA" id="ARBA00023136"/>
    </source>
</evidence>
<evidence type="ECO:0000256" key="4">
    <source>
        <dbReference type="ARBA" id="ARBA00022968"/>
    </source>
</evidence>
<accession>A0A438KKI1</accession>
<evidence type="ECO:0000256" key="2">
    <source>
        <dbReference type="ARBA" id="ARBA00007727"/>
    </source>
</evidence>
<feature type="domain" description="Trichome birefringence-like C-terminal" evidence="8">
    <location>
        <begin position="145"/>
        <end position="275"/>
    </location>
</feature>
<evidence type="ECO:0000313" key="10">
    <source>
        <dbReference type="EMBL" id="RVX21716.1"/>
    </source>
</evidence>
<gene>
    <name evidence="10" type="primary">TBL11_1</name>
    <name evidence="10" type="ORF">CK203_001341</name>
</gene>
<feature type="domain" description="Trichome birefringence-like N-terminal" evidence="9">
    <location>
        <begin position="92"/>
        <end position="144"/>
    </location>
</feature>
<dbReference type="Pfam" id="PF13839">
    <property type="entry name" value="PC-Esterase"/>
    <property type="match status" value="2"/>
</dbReference>
<comment type="caution">
    <text evidence="10">The sequence shown here is derived from an EMBL/GenBank/DDBJ whole genome shotgun (WGS) entry which is preliminary data.</text>
</comment>
<dbReference type="AlphaFoldDB" id="A0A438KKI1"/>
<keyword evidence="4" id="KW-0735">Signal-anchor</keyword>
<dbReference type="Proteomes" id="UP000288805">
    <property type="component" value="Unassembled WGS sequence"/>
</dbReference>
<proteinExistence type="inferred from homology"/>
<organism evidence="10 11">
    <name type="scientific">Vitis vinifera</name>
    <name type="common">Grape</name>
    <dbReference type="NCBI Taxonomy" id="29760"/>
    <lineage>
        <taxon>Eukaryota</taxon>
        <taxon>Viridiplantae</taxon>
        <taxon>Streptophyta</taxon>
        <taxon>Embryophyta</taxon>
        <taxon>Tracheophyta</taxon>
        <taxon>Spermatophyta</taxon>
        <taxon>Magnoliopsida</taxon>
        <taxon>eudicotyledons</taxon>
        <taxon>Gunneridae</taxon>
        <taxon>Pentapetalae</taxon>
        <taxon>rosids</taxon>
        <taxon>Vitales</taxon>
        <taxon>Vitaceae</taxon>
        <taxon>Viteae</taxon>
        <taxon>Vitis</taxon>
    </lineage>
</organism>
<dbReference type="InterPro" id="IPR029962">
    <property type="entry name" value="TBL"/>
</dbReference>
<sequence length="496" mass="57323">MSKTPSQQDHEILPFFDVFKKFKRFRLLEPSVGVLGFFFVTVSVICCFFYLDYRAAAKGFLFSSQSERFMWFRFGGSSEDRRVDFLAEQGDGCDVFNGGWVWDEAYPLYQSKDCSFMDDGFRCYENGRPDMFYTKWRWQPKDCNLPRFNATLMLERLRNKRLAFVGDSIGRNQWESLLCMLSSAIPNKTSIYEVNGSPITKHKGFLVFKFKDFNCTVEYYRAPFLVLQSRPPAGASKMIRTTLKLDQMDWSSMKWRDADVLVFNTGHWWNYEKTIRGNPGNDFLEKPGFTVMPFLMETSRSPAGVVYHIIDPLVESKKYGSWGSMWGCYFQEGKEVKMDMRVEDAYHRFVSQLIFSFNVVALHLVKPGWHKLLISMNFQGGNWKTGGTCHLETLPELGSSLVPSETWSQLKTVVDVLSARTNRSEVLKLDLLNVTDMSSRRKDGHSSRYYLPDPAPLHRQDCSHWCLPGVPDAWNELLYALFLKHAPSNSSAYAQS</sequence>
<comment type="subcellular location">
    <subcellularLocation>
        <location evidence="1">Membrane</location>
        <topology evidence="1">Single-pass membrane protein</topology>
    </subcellularLocation>
</comment>
<dbReference type="PANTHER" id="PTHR32285:SF213">
    <property type="entry name" value="PROTEIN TRICHOME BIREFRINGENCE-LIKE 11"/>
    <property type="match status" value="1"/>
</dbReference>
<evidence type="ECO:0000256" key="7">
    <source>
        <dbReference type="SAM" id="Phobius"/>
    </source>
</evidence>
<keyword evidence="3 7" id="KW-0812">Transmembrane</keyword>
<feature type="transmembrane region" description="Helical" evidence="7">
    <location>
        <begin position="30"/>
        <end position="51"/>
    </location>
</feature>
<evidence type="ECO:0000256" key="3">
    <source>
        <dbReference type="ARBA" id="ARBA00022692"/>
    </source>
</evidence>
<evidence type="ECO:0000256" key="5">
    <source>
        <dbReference type="ARBA" id="ARBA00022989"/>
    </source>
</evidence>
<evidence type="ECO:0000259" key="8">
    <source>
        <dbReference type="Pfam" id="PF13839"/>
    </source>
</evidence>
<keyword evidence="6 7" id="KW-0472">Membrane</keyword>
<dbReference type="GO" id="GO:0016413">
    <property type="term" value="F:O-acetyltransferase activity"/>
    <property type="evidence" value="ECO:0007669"/>
    <property type="project" value="InterPro"/>
</dbReference>
<reference evidence="10 11" key="1">
    <citation type="journal article" date="2018" name="PLoS Genet.">
        <title>Population sequencing reveals clonal diversity and ancestral inbreeding in the grapevine cultivar Chardonnay.</title>
        <authorList>
            <person name="Roach M.J."/>
            <person name="Johnson D.L."/>
            <person name="Bohlmann J."/>
            <person name="van Vuuren H.J."/>
            <person name="Jones S.J."/>
            <person name="Pretorius I.S."/>
            <person name="Schmidt S.A."/>
            <person name="Borneman A.R."/>
        </authorList>
    </citation>
    <scope>NUCLEOTIDE SEQUENCE [LARGE SCALE GENOMIC DNA]</scope>
    <source>
        <strain evidence="11">cv. Chardonnay</strain>
        <tissue evidence="10">Leaf</tissue>
    </source>
</reference>
<protein>
    <submittedName>
        <fullName evidence="10">Protein trichome birefringence-like 11</fullName>
    </submittedName>
</protein>
<evidence type="ECO:0000313" key="11">
    <source>
        <dbReference type="Proteomes" id="UP000288805"/>
    </source>
</evidence>
<dbReference type="GO" id="GO:0016020">
    <property type="term" value="C:membrane"/>
    <property type="evidence" value="ECO:0007669"/>
    <property type="project" value="UniProtKB-SubCell"/>
</dbReference>
<evidence type="ECO:0000259" key="9">
    <source>
        <dbReference type="Pfam" id="PF14416"/>
    </source>
</evidence>
<dbReference type="InterPro" id="IPR025846">
    <property type="entry name" value="TBL_N"/>
</dbReference>
<name>A0A438KKI1_VITVI</name>
<keyword evidence="5 7" id="KW-1133">Transmembrane helix</keyword>